<dbReference type="GO" id="GO:0008630">
    <property type="term" value="P:intrinsic apoptotic signaling pathway in response to DNA damage"/>
    <property type="evidence" value="ECO:0007669"/>
    <property type="project" value="TreeGrafter"/>
</dbReference>
<dbReference type="GO" id="GO:0001836">
    <property type="term" value="P:release of cytochrome c from mitochondria"/>
    <property type="evidence" value="ECO:0007669"/>
    <property type="project" value="TreeGrafter"/>
</dbReference>
<dbReference type="AlphaFoldDB" id="A0A0R3QMM0"/>
<reference evidence="7" key="1">
    <citation type="submission" date="2017-02" db="UniProtKB">
        <authorList>
            <consortium name="WormBaseParasite"/>
        </authorList>
    </citation>
    <scope>IDENTIFICATION</scope>
</reference>
<dbReference type="CDD" id="cd06845">
    <property type="entry name" value="Bcl-2_like"/>
    <property type="match status" value="2"/>
</dbReference>
<evidence type="ECO:0000313" key="5">
    <source>
        <dbReference type="EMBL" id="VDO23252.1"/>
    </source>
</evidence>
<dbReference type="InterPro" id="IPR026298">
    <property type="entry name" value="Bcl-2_fam"/>
</dbReference>
<protein>
    <submittedName>
        <fullName evidence="7">Cyclin N-terminal domain-containing protein</fullName>
    </submittedName>
</protein>
<dbReference type="InterPro" id="IPR036834">
    <property type="entry name" value="Bcl-2-like_sf"/>
</dbReference>
<dbReference type="Proteomes" id="UP000280834">
    <property type="component" value="Unassembled WGS sequence"/>
</dbReference>
<dbReference type="STRING" id="42155.A0A0R3QMM0"/>
<keyword evidence="3" id="KW-1133">Transmembrane helix</keyword>
<dbReference type="EMBL" id="UZAG01015774">
    <property type="protein sequence ID" value="VDO23252.1"/>
    <property type="molecule type" value="Genomic_DNA"/>
</dbReference>
<evidence type="ECO:0000256" key="2">
    <source>
        <dbReference type="ARBA" id="ARBA00022703"/>
    </source>
</evidence>
<dbReference type="GO" id="GO:0042981">
    <property type="term" value="P:regulation of apoptotic process"/>
    <property type="evidence" value="ECO:0007669"/>
    <property type="project" value="InterPro"/>
</dbReference>
<dbReference type="Gene3D" id="1.10.437.10">
    <property type="entry name" value="Blc2-like"/>
    <property type="match status" value="2"/>
</dbReference>
<sequence>MLLSDSIISKHDKCNECSNKRLGCEDGMYLIQDFVADYIQYRIRIHGNRKVQNLFYPCRQECENGLIRSVALIFEEKHKEELQKMVEMLCENESFSCSRYIEIMEQFVCIHNESPSQMSYGRLIALIAFAGLIATRLIDMKYFAEVSMVMSYTSKFLHKRIALTWPYHKRSWSKFFDLARTIIKLNKTEEVESKIEKNEWRSAVSGLAVFGVVSIVVFTLFRFLLRTRLTTGMRYVSRYFEQRRDTFCVHVVFINKRVKSFIFEEMSAVDLVTVGNDQYNEDTVDESMDLRGLSTIQSYVTDYIQYRVHLHNVYCPRLPEIPVSDDYRFELIRAVALIFEKKHAEELTNMVTTLCLNGRLTFQRYVEVVECFAHNDDDESNKQLSYGRLVALIAFAGLVAMKLCDLQLFTEVSMIAPYTSKFLHKRIVLTWPQDRRSWEDFFDRARTIIDKNEAEESEKVNLKSECNRWWLSIRALVIFGMFGIGAFTLVKTILKTR</sequence>
<dbReference type="PROSITE" id="PS50062">
    <property type="entry name" value="BCL2_FAMILY"/>
    <property type="match status" value="2"/>
</dbReference>
<evidence type="ECO:0000313" key="6">
    <source>
        <dbReference type="Proteomes" id="UP000280834"/>
    </source>
</evidence>
<feature type="transmembrane region" description="Helical" evidence="3">
    <location>
        <begin position="120"/>
        <end position="138"/>
    </location>
</feature>
<dbReference type="WBParaSite" id="BTMF_0000895501-mRNA-1">
    <property type="protein sequence ID" value="BTMF_0000895501-mRNA-1"/>
    <property type="gene ID" value="BTMF_0000895501"/>
</dbReference>
<evidence type="ECO:0000256" key="1">
    <source>
        <dbReference type="ARBA" id="ARBA00009458"/>
    </source>
</evidence>
<name>A0A0R3QMM0_9BILA</name>
<dbReference type="Pfam" id="PF00452">
    <property type="entry name" value="Bcl-2"/>
    <property type="match status" value="2"/>
</dbReference>
<feature type="transmembrane region" description="Helical" evidence="3">
    <location>
        <begin position="389"/>
        <end position="409"/>
    </location>
</feature>
<dbReference type="GO" id="GO:0097192">
    <property type="term" value="P:extrinsic apoptotic signaling pathway in absence of ligand"/>
    <property type="evidence" value="ECO:0007669"/>
    <property type="project" value="TreeGrafter"/>
</dbReference>
<dbReference type="InterPro" id="IPR046371">
    <property type="entry name" value="Bcl-2_BH1-3"/>
</dbReference>
<feature type="domain" description="Bcl-2 Bcl-2 homology region 1-3" evidence="4">
    <location>
        <begin position="332"/>
        <end position="438"/>
    </location>
</feature>
<keyword evidence="6" id="KW-1185">Reference proteome</keyword>
<keyword evidence="3" id="KW-0472">Membrane</keyword>
<dbReference type="GO" id="GO:0051400">
    <property type="term" value="F:BH domain binding"/>
    <property type="evidence" value="ECO:0007669"/>
    <property type="project" value="TreeGrafter"/>
</dbReference>
<dbReference type="SMART" id="SM00337">
    <property type="entry name" value="BCL"/>
    <property type="match status" value="2"/>
</dbReference>
<keyword evidence="3" id="KW-0812">Transmembrane</keyword>
<evidence type="ECO:0000259" key="4">
    <source>
        <dbReference type="SMART" id="SM00337"/>
    </source>
</evidence>
<gene>
    <name evidence="5" type="ORF">BTMF_LOCUS7006</name>
</gene>
<dbReference type="PANTHER" id="PTHR11256">
    <property type="entry name" value="BCL-2 RELATED"/>
    <property type="match status" value="1"/>
</dbReference>
<dbReference type="InterPro" id="IPR002475">
    <property type="entry name" value="Bcl2-like"/>
</dbReference>
<evidence type="ECO:0000313" key="7">
    <source>
        <dbReference type="WBParaSite" id="BTMF_0000895501-mRNA-1"/>
    </source>
</evidence>
<comment type="similarity">
    <text evidence="1">Belongs to the Bcl-2 family.</text>
</comment>
<feature type="domain" description="Bcl-2 Bcl-2 homology region 1-3" evidence="4">
    <location>
        <begin position="67"/>
        <end position="172"/>
    </location>
</feature>
<feature type="transmembrane region" description="Helical" evidence="3">
    <location>
        <begin position="203"/>
        <end position="225"/>
    </location>
</feature>
<keyword evidence="2" id="KW-0053">Apoptosis</keyword>
<accession>A0A0R3QMM0</accession>
<reference evidence="5 6" key="2">
    <citation type="submission" date="2018-11" db="EMBL/GenBank/DDBJ databases">
        <authorList>
            <consortium name="Pathogen Informatics"/>
        </authorList>
    </citation>
    <scope>NUCLEOTIDE SEQUENCE [LARGE SCALE GENOMIC DNA]</scope>
</reference>
<evidence type="ECO:0000256" key="3">
    <source>
        <dbReference type="SAM" id="Phobius"/>
    </source>
</evidence>
<proteinExistence type="inferred from homology"/>
<dbReference type="PANTHER" id="PTHR11256:SF50">
    <property type="entry name" value="APOPTOSIS REGULATOR CED-9"/>
    <property type="match status" value="1"/>
</dbReference>
<dbReference type="GO" id="GO:0005741">
    <property type="term" value="C:mitochondrial outer membrane"/>
    <property type="evidence" value="ECO:0007669"/>
    <property type="project" value="TreeGrafter"/>
</dbReference>
<organism evidence="7">
    <name type="scientific">Brugia timori</name>
    <dbReference type="NCBI Taxonomy" id="42155"/>
    <lineage>
        <taxon>Eukaryota</taxon>
        <taxon>Metazoa</taxon>
        <taxon>Ecdysozoa</taxon>
        <taxon>Nematoda</taxon>
        <taxon>Chromadorea</taxon>
        <taxon>Rhabditida</taxon>
        <taxon>Spirurina</taxon>
        <taxon>Spiruromorpha</taxon>
        <taxon>Filarioidea</taxon>
        <taxon>Onchocercidae</taxon>
        <taxon>Brugia</taxon>
    </lineage>
</organism>
<feature type="transmembrane region" description="Helical" evidence="3">
    <location>
        <begin position="469"/>
        <end position="490"/>
    </location>
</feature>
<dbReference type="SUPFAM" id="SSF56854">
    <property type="entry name" value="Bcl-2 inhibitors of programmed cell death"/>
    <property type="match status" value="2"/>
</dbReference>